<accession>A0A366I9S5</accession>
<dbReference type="Proteomes" id="UP000253490">
    <property type="component" value="Unassembled WGS sequence"/>
</dbReference>
<gene>
    <name evidence="2" type="ORF">DES36_10721</name>
</gene>
<organism evidence="2 3">
    <name type="scientific">Alkalibaculum bacchi</name>
    <dbReference type="NCBI Taxonomy" id="645887"/>
    <lineage>
        <taxon>Bacteria</taxon>
        <taxon>Bacillati</taxon>
        <taxon>Bacillota</taxon>
        <taxon>Clostridia</taxon>
        <taxon>Eubacteriales</taxon>
        <taxon>Eubacteriaceae</taxon>
        <taxon>Alkalibaculum</taxon>
    </lineage>
</organism>
<comment type="caution">
    <text evidence="2">The sequence shown here is derived from an EMBL/GenBank/DDBJ whole genome shotgun (WGS) entry which is preliminary data.</text>
</comment>
<dbReference type="RefSeq" id="WP_113920413.1">
    <property type="nucleotide sequence ID" value="NZ_QNRX01000007.1"/>
</dbReference>
<keyword evidence="3" id="KW-1185">Reference proteome</keyword>
<reference evidence="2 3" key="1">
    <citation type="submission" date="2018-06" db="EMBL/GenBank/DDBJ databases">
        <title>Genomic Encyclopedia of Type Strains, Phase IV (KMG-IV): sequencing the most valuable type-strain genomes for metagenomic binning, comparative biology and taxonomic classification.</title>
        <authorList>
            <person name="Goeker M."/>
        </authorList>
    </citation>
    <scope>NUCLEOTIDE SEQUENCE [LARGE SCALE GENOMIC DNA]</scope>
    <source>
        <strain evidence="2 3">DSM 22112</strain>
    </source>
</reference>
<evidence type="ECO:0000313" key="3">
    <source>
        <dbReference type="Proteomes" id="UP000253490"/>
    </source>
</evidence>
<proteinExistence type="predicted"/>
<dbReference type="AlphaFoldDB" id="A0A366I9S5"/>
<evidence type="ECO:0000256" key="1">
    <source>
        <dbReference type="SAM" id="Phobius"/>
    </source>
</evidence>
<dbReference type="PANTHER" id="PTHR40278">
    <property type="entry name" value="DNA UTILIZATION PROTEIN HOFN"/>
    <property type="match status" value="1"/>
</dbReference>
<keyword evidence="1" id="KW-0472">Membrane</keyword>
<dbReference type="InterPro" id="IPR052534">
    <property type="entry name" value="Extracell_DNA_Util/SecSys_Comp"/>
</dbReference>
<sequence length="180" mass="20419">MMDINLLPEEMLTNMALGRKKKVQIILVLFLTMGILYLALFALDYHLQNKILQIDEQIQSMGDVKGLKQEISIKSNEINLIKGMIHERNQSTTNFYELIKRLEGLVPMGVTFTSQRGENGNMIISGIASKEEGIAELAANLYQLEEAHNIRIRSAAYENQIRFEITFSYGSNGGEEFESK</sequence>
<keyword evidence="1" id="KW-1133">Transmembrane helix</keyword>
<protein>
    <submittedName>
        <fullName evidence="2">Tfp pilus assembly protein PilN</fullName>
    </submittedName>
</protein>
<evidence type="ECO:0000313" key="2">
    <source>
        <dbReference type="EMBL" id="RBP65284.1"/>
    </source>
</evidence>
<keyword evidence="1" id="KW-0812">Transmembrane</keyword>
<feature type="transmembrane region" description="Helical" evidence="1">
    <location>
        <begin position="23"/>
        <end position="43"/>
    </location>
</feature>
<name>A0A366I9S5_9FIRM</name>
<dbReference type="PANTHER" id="PTHR40278:SF1">
    <property type="entry name" value="DNA UTILIZATION PROTEIN HOFN"/>
    <property type="match status" value="1"/>
</dbReference>
<dbReference type="EMBL" id="QNRX01000007">
    <property type="protein sequence ID" value="RBP65284.1"/>
    <property type="molecule type" value="Genomic_DNA"/>
</dbReference>